<dbReference type="Pfam" id="PF24930">
    <property type="entry name" value="DUF7750"/>
    <property type="match status" value="1"/>
</dbReference>
<dbReference type="Proteomes" id="UP000006727">
    <property type="component" value="Chromosome 18"/>
</dbReference>
<dbReference type="Gene3D" id="3.40.50.1820">
    <property type="entry name" value="alpha/beta hydrolase"/>
    <property type="match status" value="1"/>
</dbReference>
<proteinExistence type="inferred from homology"/>
<dbReference type="RefSeq" id="XP_024402427.1">
    <property type="nucleotide sequence ID" value="XM_024546659.2"/>
</dbReference>
<feature type="domain" description="CAAX prenyl protease 2/Lysostaphin resistance protein A-like" evidence="4">
    <location>
        <begin position="1838"/>
        <end position="1922"/>
    </location>
</feature>
<dbReference type="GO" id="GO:0004175">
    <property type="term" value="F:endopeptidase activity"/>
    <property type="evidence" value="ECO:0007669"/>
    <property type="project" value="UniProtKB-ARBA"/>
</dbReference>
<name>A0A2K1J1A8_PHYPA</name>
<feature type="compositionally biased region" description="Basic and acidic residues" evidence="2">
    <location>
        <begin position="1459"/>
        <end position="1478"/>
    </location>
</feature>
<evidence type="ECO:0000313" key="7">
    <source>
        <dbReference type="EnsemblPlants" id="Pp3c18_16020V3.1"/>
    </source>
</evidence>
<feature type="compositionally biased region" description="Polar residues" evidence="2">
    <location>
        <begin position="1250"/>
        <end position="1261"/>
    </location>
</feature>
<feature type="region of interest" description="Disordered" evidence="2">
    <location>
        <begin position="1248"/>
        <end position="1269"/>
    </location>
</feature>
<keyword evidence="8" id="KW-1185">Reference proteome</keyword>
<reference evidence="7" key="3">
    <citation type="submission" date="2020-12" db="UniProtKB">
        <authorList>
            <consortium name="EnsemblPlants"/>
        </authorList>
    </citation>
    <scope>IDENTIFICATION</scope>
</reference>
<feature type="transmembrane region" description="Helical" evidence="3">
    <location>
        <begin position="1702"/>
        <end position="1724"/>
    </location>
</feature>
<dbReference type="STRING" id="3218.A0A2K1J1A8"/>
<dbReference type="GO" id="GO:0080120">
    <property type="term" value="P:CAAX-box protein maturation"/>
    <property type="evidence" value="ECO:0007669"/>
    <property type="project" value="UniProtKB-ARBA"/>
</dbReference>
<dbReference type="EnsemblPlants" id="Pp3c18_16020V3.7">
    <property type="protein sequence ID" value="Pp3c18_16020V3.7"/>
    <property type="gene ID" value="Pp3c18_16020"/>
</dbReference>
<evidence type="ECO:0000313" key="6">
    <source>
        <dbReference type="EMBL" id="PNR35311.1"/>
    </source>
</evidence>
<keyword evidence="3" id="KW-0812">Transmembrane</keyword>
<feature type="compositionally biased region" description="Basic and acidic residues" evidence="2">
    <location>
        <begin position="934"/>
        <end position="944"/>
    </location>
</feature>
<dbReference type="EnsemblPlants" id="Pp3c18_16020V3.3">
    <property type="protein sequence ID" value="Pp3c18_16020V3.3"/>
    <property type="gene ID" value="Pp3c18_16020"/>
</dbReference>
<evidence type="ECO:0000259" key="5">
    <source>
        <dbReference type="Pfam" id="PF24930"/>
    </source>
</evidence>
<evidence type="ECO:0000313" key="8">
    <source>
        <dbReference type="Proteomes" id="UP000006727"/>
    </source>
</evidence>
<comment type="similarity">
    <text evidence="1">Belongs to the AB hydrolase superfamily. AB hydrolase 4 family.</text>
</comment>
<organism evidence="6">
    <name type="scientific">Physcomitrium patens</name>
    <name type="common">Spreading-leaved earth moss</name>
    <name type="synonym">Physcomitrella patens</name>
    <dbReference type="NCBI Taxonomy" id="3218"/>
    <lineage>
        <taxon>Eukaryota</taxon>
        <taxon>Viridiplantae</taxon>
        <taxon>Streptophyta</taxon>
        <taxon>Embryophyta</taxon>
        <taxon>Bryophyta</taxon>
        <taxon>Bryophytina</taxon>
        <taxon>Bryopsida</taxon>
        <taxon>Funariidae</taxon>
        <taxon>Funariales</taxon>
        <taxon>Funariaceae</taxon>
        <taxon>Physcomitrium</taxon>
    </lineage>
</organism>
<feature type="region of interest" description="Disordered" evidence="2">
    <location>
        <begin position="1042"/>
        <end position="1149"/>
    </location>
</feature>
<dbReference type="EnsemblPlants" id="Pp3c18_16020V3.4">
    <property type="protein sequence ID" value="Pp3c18_16020V3.4"/>
    <property type="gene ID" value="Pp3c18_16020"/>
</dbReference>
<feature type="compositionally biased region" description="Basic and acidic residues" evidence="2">
    <location>
        <begin position="852"/>
        <end position="924"/>
    </location>
</feature>
<accession>A0A2K1J1A8</accession>
<dbReference type="Gramene" id="Pp3c18_16020V3.1">
    <property type="protein sequence ID" value="Pp3c18_16020V3.1"/>
    <property type="gene ID" value="Pp3c18_16020"/>
</dbReference>
<dbReference type="EnsemblPlants" id="Pp3c18_16020V3.1">
    <property type="protein sequence ID" value="Pp3c18_16020V3.1"/>
    <property type="gene ID" value="Pp3c18_16020"/>
</dbReference>
<feature type="compositionally biased region" description="Basic and acidic residues" evidence="2">
    <location>
        <begin position="1083"/>
        <end position="1094"/>
    </location>
</feature>
<feature type="domain" description="DUF7750" evidence="5">
    <location>
        <begin position="670"/>
        <end position="733"/>
    </location>
</feature>
<gene>
    <name evidence="7" type="primary">LOC112295296</name>
    <name evidence="6" type="ORF">PHYPA_023211</name>
</gene>
<dbReference type="Gramene" id="Pp3c18_16020V3.3">
    <property type="protein sequence ID" value="Pp3c18_16020V3.3"/>
    <property type="gene ID" value="Pp3c18_16020"/>
</dbReference>
<feature type="compositionally biased region" description="Polar residues" evidence="2">
    <location>
        <begin position="776"/>
        <end position="799"/>
    </location>
</feature>
<evidence type="ECO:0008006" key="9">
    <source>
        <dbReference type="Google" id="ProtNLM"/>
    </source>
</evidence>
<keyword evidence="3" id="KW-0472">Membrane</keyword>
<dbReference type="EnsemblPlants" id="Pp3c18_16020V3.2">
    <property type="protein sequence ID" value="Pp3c18_16020V3.2"/>
    <property type="gene ID" value="Pp3c18_16020"/>
</dbReference>
<feature type="compositionally biased region" description="Polar residues" evidence="2">
    <location>
        <begin position="810"/>
        <end position="820"/>
    </location>
</feature>
<sequence>MAGLIKASSMIQPAYLSPHRKRRESFALFLCKTCTLKCEVASLGLNSMDRNRKGKSLRILHSCSIFTTQLRPMPFARVEDSSISLNVVSTVSQLSSNLEAVPAESLGISAESTESTVPLITHPLLNFLLEAYSISQSQTLLAAVILAAIVAVATIIVRSDNESHLERLEDSLVIVSHPSQFHRCVSMRCPSMSSLRSAKILVPKRTYMKYQRVCLHAPDGGVVAIDWPVELDFDTYEDNFANILLLVPGTTEGSEDEGVKQFVNDAMHYGYFPVVLNPRGCANSPVTTPRVFSGADSDDVRLVVEHIVRQRPGSTLMGVGWGWGANMLTKYLGEEAGSTPLMAAVALSNPFDLHQSSMHLRMTNNGQFDRIMAKGLVSILEANKVLFVGHKKGFDLSTALASTSVREFDATISRVTYGFDTLEEFYSAASSARYVNSVQVPLLCVQGEDFAIPATSVPYSILEANPFTTALVAQIPASNSTSAKRVVREPGSASGHEWSHTVAFEWLAAVEVALLKGQHPLLNLVNPYDPESNTNAREQPPVLNNVPIQVKDILPSLENSKVDNSVEALKGDDTSMDEKDDTFMQEERDLLATKAEEAEGNEMIEGTDGSKTSEKRDLRAESSSSETERNSLETNGTLQDPDNNSSELQENPPEEDVVEEVAEEVPDVIQMKAAAESVMNVLDITMPGTLSDEQKAQVLKAVGEGESILTALQEAVPEEVRGSMAAAVSGAVQARGISFNLVGFGKKIPPPTLPTGLIDSIKGKLSSVSGGKEESVTNPPHLSGDSLTSGGLENIQSAPPASRENEDGVTPSNPVANPSEVQKADKQDVGSEHVKQEDKNQSGGPNDSGENSAKDTPKDTPKDAPKDTLKDPAKDASKDAPQDSKEPNSEELKDNTESKPFEGKRESTGDKPEEIEQTGDRNQDVAEDAPVGEAARKEDKKAEDTAPTTGSMNAKEEKKPVEETTPESPAAATPTPPAPTSENSAPPPPPAPTSETSAPSVPPISPLDMRLAFQALTGFDDSTQMAVTNVFGVVESMLEKLDQEQKEAAEDDAANIKEGSDDQDSSKEYVKEEGSSKISNNNERSKEDDSKENGDAGNGKGEVDSKENCGTGNGKEEVDSKVAGSSPLSKHIEKDGATKAAAAAAADKDSKKIIYGGENGCNTRRTDEIIEKGTAADVGVKNQGEVNEVRETTNVPEKSNQVMDIKESAMKLLSTKLLNGDSVQKPQSKVLLIQKEGNFTTVERPLNGRTLESSTDDSLPSVNGVASKPKGFSVGQEAFETQQRKLMQVEDSTKPVISGMTIEQLSQEIDQEIGNEDNSSGEDTVHDDGTIEAEVTGINEMKASNPIEDMLKDALKLELLRRLGVAGMESLGIDLEQEVGKVANSVAVAVQRWKKGSSAGGLDAGKSGILSSDTVISALGTVMGGTRILGGLVPIGVLTGVILASLGAVYLIVTDKDQDKEEDNKKVGGEGEEEIAKEPEEDPCASDAESNNSSWHKVKESAVDVPVLSINRRSESPISGFSELEDPEVEAAEAVDGGTSDEDDQSSELEESCDVEEDKAEGNKRSKVMNMMAAAVTGGATLAGMNMSNKDDPGVQKDGQPIEGVNKDMEKERVRAGIISSIHPLAEKALSVAAPVVPHKEDGEIDHERLVAMLAELGQRGGFLRLIGKVALLWGGLRGAMSLTDRLLVFLQVNQRPLHLRLVGFAAMVVLLWSPVLIPVLPSLLQQWATKAPGGVADAASVVGLYGAILILVTIWGKRVRGYNKPLLRYGLRFWSKRKAKDLGLGLALGGGLVTFLYSSNFILGYVQFNWNVLFATNPKLPGTAGVALFTFIKISKLLGQAVGVGLAVALVEEVLFRAWLQEEIAVDLGFHKAVFLSAVAFALVHWSPPAMPGLWFLSVALAGARAKMNRNLAFPIGLHAGLVSINYVLTVGGIVQYMHNAPTWFTGAHVRNPLAGALGTAIMAMLAVIMYPRTTTHPFMPSQEAEPAV</sequence>
<dbReference type="RefSeq" id="XP_024402428.1">
    <property type="nucleotide sequence ID" value="XM_024546660.2"/>
</dbReference>
<keyword evidence="3" id="KW-1133">Transmembrane helix</keyword>
<dbReference type="KEGG" id="ppp:112295296"/>
<dbReference type="InterPro" id="IPR003675">
    <property type="entry name" value="Rce1/LyrA-like_dom"/>
</dbReference>
<evidence type="ECO:0000256" key="3">
    <source>
        <dbReference type="SAM" id="Phobius"/>
    </source>
</evidence>
<feature type="region of interest" description="Disordered" evidence="2">
    <location>
        <begin position="594"/>
        <end position="659"/>
    </location>
</feature>
<feature type="compositionally biased region" description="Basic and acidic residues" evidence="2">
    <location>
        <begin position="1042"/>
        <end position="1075"/>
    </location>
</feature>
<dbReference type="Gramene" id="Pp3c18_16020V3.7">
    <property type="protein sequence ID" value="Pp3c18_16020V3.7"/>
    <property type="gene ID" value="Pp3c18_16020"/>
</dbReference>
<dbReference type="SUPFAM" id="SSF53474">
    <property type="entry name" value="alpha/beta-Hydrolases"/>
    <property type="match status" value="1"/>
</dbReference>
<feature type="region of interest" description="Disordered" evidence="2">
    <location>
        <begin position="1517"/>
        <end position="1566"/>
    </location>
</feature>
<dbReference type="PANTHER" id="PTHR10794">
    <property type="entry name" value="ABHYDROLASE DOMAIN-CONTAINING PROTEIN"/>
    <property type="match status" value="1"/>
</dbReference>
<feature type="transmembrane region" description="Helical" evidence="3">
    <location>
        <begin position="1783"/>
        <end position="1807"/>
    </location>
</feature>
<evidence type="ECO:0000256" key="1">
    <source>
        <dbReference type="ARBA" id="ARBA00010884"/>
    </source>
</evidence>
<dbReference type="FunCoup" id="A0A2K1J1A8">
    <property type="interactions" value="1613"/>
</dbReference>
<dbReference type="GeneID" id="112295296"/>
<feature type="transmembrane region" description="Helical" evidence="3">
    <location>
        <begin position="1736"/>
        <end position="1757"/>
    </location>
</feature>
<feature type="compositionally biased region" description="Pro residues" evidence="2">
    <location>
        <begin position="974"/>
        <end position="992"/>
    </location>
</feature>
<dbReference type="PaxDb" id="3218-PP1S3_182V6.1"/>
<reference evidence="6 8" key="2">
    <citation type="journal article" date="2018" name="Plant J.">
        <title>The Physcomitrella patens chromosome-scale assembly reveals moss genome structure and evolution.</title>
        <authorList>
            <person name="Lang D."/>
            <person name="Ullrich K.K."/>
            <person name="Murat F."/>
            <person name="Fuchs J."/>
            <person name="Jenkins J."/>
            <person name="Haas F.B."/>
            <person name="Piednoel M."/>
            <person name="Gundlach H."/>
            <person name="Van Bel M."/>
            <person name="Meyberg R."/>
            <person name="Vives C."/>
            <person name="Morata J."/>
            <person name="Symeonidi A."/>
            <person name="Hiss M."/>
            <person name="Muchero W."/>
            <person name="Kamisugi Y."/>
            <person name="Saleh O."/>
            <person name="Blanc G."/>
            <person name="Decker E.L."/>
            <person name="van Gessel N."/>
            <person name="Grimwood J."/>
            <person name="Hayes R.D."/>
            <person name="Graham S.W."/>
            <person name="Gunter L.E."/>
            <person name="McDaniel S.F."/>
            <person name="Hoernstein S.N.W."/>
            <person name="Larsson A."/>
            <person name="Li F.W."/>
            <person name="Perroud P.F."/>
            <person name="Phillips J."/>
            <person name="Ranjan P."/>
            <person name="Rokshar D.S."/>
            <person name="Rothfels C.J."/>
            <person name="Schneider L."/>
            <person name="Shu S."/>
            <person name="Stevenson D.W."/>
            <person name="Thummler F."/>
            <person name="Tillich M."/>
            <person name="Villarreal Aguilar J.C."/>
            <person name="Widiez T."/>
            <person name="Wong G.K."/>
            <person name="Wymore A."/>
            <person name="Zhang Y."/>
            <person name="Zimmer A.D."/>
            <person name="Quatrano R.S."/>
            <person name="Mayer K.F.X."/>
            <person name="Goodstein D."/>
            <person name="Casacuberta J.M."/>
            <person name="Vandepoele K."/>
            <person name="Reski R."/>
            <person name="Cuming A.C."/>
            <person name="Tuskan G.A."/>
            <person name="Maumus F."/>
            <person name="Salse J."/>
            <person name="Schmutz J."/>
            <person name="Rensing S.A."/>
        </authorList>
    </citation>
    <scope>NUCLEOTIDE SEQUENCE [LARGE SCALE GENOMIC DNA]</scope>
    <source>
        <strain evidence="7 8">cv. Gransden 2004</strain>
    </source>
</reference>
<feature type="transmembrane region" description="Helical" evidence="3">
    <location>
        <begin position="1919"/>
        <end position="1939"/>
    </location>
</feature>
<reference evidence="6 8" key="1">
    <citation type="journal article" date="2008" name="Science">
        <title>The Physcomitrella genome reveals evolutionary insights into the conquest of land by plants.</title>
        <authorList>
            <person name="Rensing S."/>
            <person name="Lang D."/>
            <person name="Zimmer A."/>
            <person name="Terry A."/>
            <person name="Salamov A."/>
            <person name="Shapiro H."/>
            <person name="Nishiyama T."/>
            <person name="Perroud P.-F."/>
            <person name="Lindquist E."/>
            <person name="Kamisugi Y."/>
            <person name="Tanahashi T."/>
            <person name="Sakakibara K."/>
            <person name="Fujita T."/>
            <person name="Oishi K."/>
            <person name="Shin-I T."/>
            <person name="Kuroki Y."/>
            <person name="Toyoda A."/>
            <person name="Suzuki Y."/>
            <person name="Hashimoto A."/>
            <person name="Yamaguchi K."/>
            <person name="Sugano A."/>
            <person name="Kohara Y."/>
            <person name="Fujiyama A."/>
            <person name="Anterola A."/>
            <person name="Aoki S."/>
            <person name="Ashton N."/>
            <person name="Barbazuk W.B."/>
            <person name="Barker E."/>
            <person name="Bennetzen J."/>
            <person name="Bezanilla M."/>
            <person name="Blankenship R."/>
            <person name="Cho S.H."/>
            <person name="Dutcher S."/>
            <person name="Estelle M."/>
            <person name="Fawcett J.A."/>
            <person name="Gundlach H."/>
            <person name="Hanada K."/>
            <person name="Heyl A."/>
            <person name="Hicks K.A."/>
            <person name="Hugh J."/>
            <person name="Lohr M."/>
            <person name="Mayer K."/>
            <person name="Melkozernov A."/>
            <person name="Murata T."/>
            <person name="Nelson D."/>
            <person name="Pils B."/>
            <person name="Prigge M."/>
            <person name="Reiss B."/>
            <person name="Renner T."/>
            <person name="Rombauts S."/>
            <person name="Rushton P."/>
            <person name="Sanderfoot A."/>
            <person name="Schween G."/>
            <person name="Shiu S.-H."/>
            <person name="Stueber K."/>
            <person name="Theodoulou F.L."/>
            <person name="Tu H."/>
            <person name="Van de Peer Y."/>
            <person name="Verrier P.J."/>
            <person name="Waters E."/>
            <person name="Wood A."/>
            <person name="Yang L."/>
            <person name="Cove D."/>
            <person name="Cuming A."/>
            <person name="Hasebe M."/>
            <person name="Lucas S."/>
            <person name="Mishler D.B."/>
            <person name="Reski R."/>
            <person name="Grigoriev I."/>
            <person name="Quatrano R.S."/>
            <person name="Boore J.L."/>
        </authorList>
    </citation>
    <scope>NUCLEOTIDE SEQUENCE [LARGE SCALE GENOMIC DNA]</scope>
    <source>
        <strain evidence="7 8">cv. Gransden 2004</strain>
    </source>
</reference>
<feature type="compositionally biased region" description="Polar residues" evidence="2">
    <location>
        <begin position="632"/>
        <end position="649"/>
    </location>
</feature>
<dbReference type="Pfam" id="PF02517">
    <property type="entry name" value="Rce1-like"/>
    <property type="match status" value="1"/>
</dbReference>
<dbReference type="Gramene" id="Pp3c18_16020V3.2">
    <property type="protein sequence ID" value="Pp3c18_16020V3.2"/>
    <property type="gene ID" value="Pp3c18_16020"/>
</dbReference>
<feature type="region of interest" description="Disordered" evidence="2">
    <location>
        <begin position="1459"/>
        <end position="1499"/>
    </location>
</feature>
<protein>
    <recommendedName>
        <fullName evidence="9">CAAX amino terminal protease</fullName>
    </recommendedName>
</protein>
<feature type="compositionally biased region" description="Basic and acidic residues" evidence="2">
    <location>
        <begin position="611"/>
        <end position="631"/>
    </location>
</feature>
<dbReference type="PANTHER" id="PTHR10794:SF92">
    <property type="entry name" value="EMBRYOGENESIS-ASSOCIATED PROTEIN EMB8"/>
    <property type="match status" value="1"/>
</dbReference>
<evidence type="ECO:0000259" key="4">
    <source>
        <dbReference type="Pfam" id="PF02517"/>
    </source>
</evidence>
<evidence type="ECO:0000256" key="2">
    <source>
        <dbReference type="SAM" id="MobiDB-lite"/>
    </source>
</evidence>
<dbReference type="InterPro" id="IPR056652">
    <property type="entry name" value="DUF7750"/>
</dbReference>
<dbReference type="EMBL" id="ABEU02000018">
    <property type="protein sequence ID" value="PNR35311.1"/>
    <property type="molecule type" value="Genomic_DNA"/>
</dbReference>
<feature type="transmembrane region" description="Helical" evidence="3">
    <location>
        <begin position="1428"/>
        <end position="1453"/>
    </location>
</feature>
<feature type="transmembrane region" description="Helical" evidence="3">
    <location>
        <begin position="1951"/>
        <end position="1972"/>
    </location>
</feature>
<feature type="compositionally biased region" description="Basic and acidic residues" evidence="2">
    <location>
        <begin position="822"/>
        <end position="840"/>
    </location>
</feature>
<dbReference type="InterPro" id="IPR029058">
    <property type="entry name" value="AB_hydrolase_fold"/>
</dbReference>
<feature type="compositionally biased region" description="Polar residues" evidence="2">
    <location>
        <begin position="841"/>
        <end position="851"/>
    </location>
</feature>
<dbReference type="OrthoDB" id="5954035at2759"/>
<dbReference type="InterPro" id="IPR050960">
    <property type="entry name" value="AB_hydrolase_4_sf"/>
</dbReference>
<feature type="compositionally biased region" description="Acidic residues" evidence="2">
    <location>
        <begin position="1523"/>
        <end position="1559"/>
    </location>
</feature>
<feature type="region of interest" description="Disordered" evidence="2">
    <location>
        <begin position="765"/>
        <end position="1005"/>
    </location>
</feature>
<dbReference type="Gramene" id="Pp3c18_16020V3.4">
    <property type="protein sequence ID" value="Pp3c18_16020V3.4"/>
    <property type="gene ID" value="Pp3c18_16020"/>
</dbReference>